<protein>
    <submittedName>
        <fullName evidence="2">Uncharacterized protein</fullName>
    </submittedName>
</protein>
<reference evidence="2" key="1">
    <citation type="journal article" date="2015" name="Nature">
        <title>Complex archaea that bridge the gap between prokaryotes and eukaryotes.</title>
        <authorList>
            <person name="Spang A."/>
            <person name="Saw J.H."/>
            <person name="Jorgensen S.L."/>
            <person name="Zaremba-Niedzwiedzka K."/>
            <person name="Martijn J."/>
            <person name="Lind A.E."/>
            <person name="van Eijk R."/>
            <person name="Schleper C."/>
            <person name="Guy L."/>
            <person name="Ettema T.J."/>
        </authorList>
    </citation>
    <scope>NUCLEOTIDE SEQUENCE</scope>
</reference>
<sequence length="81" mass="8527">MQQVRGYGNAAGVGEPEPEEESSNCDECGQPKSPLILVHFGHPEATSGPVHWCHDCLSEAVRGMGAGGKVILGGQWEPARS</sequence>
<evidence type="ECO:0000313" key="2">
    <source>
        <dbReference type="EMBL" id="KKK97149.1"/>
    </source>
</evidence>
<accession>A0A0F9C3V1</accession>
<name>A0A0F9C3V1_9ZZZZ</name>
<feature type="region of interest" description="Disordered" evidence="1">
    <location>
        <begin position="1"/>
        <end position="30"/>
    </location>
</feature>
<comment type="caution">
    <text evidence="2">The sequence shown here is derived from an EMBL/GenBank/DDBJ whole genome shotgun (WGS) entry which is preliminary data.</text>
</comment>
<dbReference type="AlphaFoldDB" id="A0A0F9C3V1"/>
<proteinExistence type="predicted"/>
<gene>
    <name evidence="2" type="ORF">LCGC14_2655640</name>
</gene>
<evidence type="ECO:0000256" key="1">
    <source>
        <dbReference type="SAM" id="MobiDB-lite"/>
    </source>
</evidence>
<dbReference type="EMBL" id="LAZR01046177">
    <property type="protein sequence ID" value="KKK97149.1"/>
    <property type="molecule type" value="Genomic_DNA"/>
</dbReference>
<organism evidence="2">
    <name type="scientific">marine sediment metagenome</name>
    <dbReference type="NCBI Taxonomy" id="412755"/>
    <lineage>
        <taxon>unclassified sequences</taxon>
        <taxon>metagenomes</taxon>
        <taxon>ecological metagenomes</taxon>
    </lineage>
</organism>